<dbReference type="EMBL" id="JAFREP010000008">
    <property type="protein sequence ID" value="MBO1318954.1"/>
    <property type="molecule type" value="Genomic_DNA"/>
</dbReference>
<feature type="transmembrane region" description="Helical" evidence="1">
    <location>
        <begin position="12"/>
        <end position="29"/>
    </location>
</feature>
<evidence type="ECO:0000313" key="3">
    <source>
        <dbReference type="Proteomes" id="UP000664417"/>
    </source>
</evidence>
<keyword evidence="1" id="KW-1133">Transmembrane helix</keyword>
<evidence type="ECO:0000313" key="2">
    <source>
        <dbReference type="EMBL" id="MBO1318954.1"/>
    </source>
</evidence>
<keyword evidence="3" id="KW-1185">Reference proteome</keyword>
<accession>A0A8J7Q7T7</accession>
<comment type="caution">
    <text evidence="2">The sequence shown here is derived from an EMBL/GenBank/DDBJ whole genome shotgun (WGS) entry which is preliminary data.</text>
</comment>
<reference evidence="2" key="1">
    <citation type="submission" date="2021-03" db="EMBL/GenBank/DDBJ databases">
        <authorList>
            <person name="Wang G."/>
        </authorList>
    </citation>
    <scope>NUCLEOTIDE SEQUENCE</scope>
    <source>
        <strain evidence="2">KCTC 12899</strain>
    </source>
</reference>
<protein>
    <submittedName>
        <fullName evidence="2">Uncharacterized protein</fullName>
    </submittedName>
</protein>
<sequence>MNFYDNVNWPFHILFTVFFLGAGLLFLVLDQKRRKAFAKACGEVGLVPQRRFSEPALESLQQFDLFTDVLLAADTLHVKGRFHNRRGMLLFDMNYRSVNPADFPSLVLLCIVVDLDSQPPPFTCIPASLADQLQAKPQQARYYPEEDGFNEAFQIYCDDFLFARNLLAAKPGWLTQDGPTFCETRGKQLLLARAGGLFPEELEARGEWAEAAAASFG</sequence>
<dbReference type="RefSeq" id="WP_207858774.1">
    <property type="nucleotide sequence ID" value="NZ_JAFREP010000008.1"/>
</dbReference>
<keyword evidence="1" id="KW-0812">Transmembrane</keyword>
<keyword evidence="1" id="KW-0472">Membrane</keyword>
<dbReference type="Proteomes" id="UP000664417">
    <property type="component" value="Unassembled WGS sequence"/>
</dbReference>
<evidence type="ECO:0000256" key="1">
    <source>
        <dbReference type="SAM" id="Phobius"/>
    </source>
</evidence>
<organism evidence="2 3">
    <name type="scientific">Acanthopleuribacter pedis</name>
    <dbReference type="NCBI Taxonomy" id="442870"/>
    <lineage>
        <taxon>Bacteria</taxon>
        <taxon>Pseudomonadati</taxon>
        <taxon>Acidobacteriota</taxon>
        <taxon>Holophagae</taxon>
        <taxon>Acanthopleuribacterales</taxon>
        <taxon>Acanthopleuribacteraceae</taxon>
        <taxon>Acanthopleuribacter</taxon>
    </lineage>
</organism>
<proteinExistence type="predicted"/>
<gene>
    <name evidence="2" type="ORF">J3U88_10835</name>
</gene>
<dbReference type="AlphaFoldDB" id="A0A8J7Q7T7"/>
<name>A0A8J7Q7T7_9BACT</name>